<evidence type="ECO:0000313" key="1">
    <source>
        <dbReference type="EMBL" id="QNP45833.1"/>
    </source>
</evidence>
<dbReference type="SMART" id="SM00855">
    <property type="entry name" value="PGAM"/>
    <property type="match status" value="1"/>
</dbReference>
<dbReference type="PANTHER" id="PTHR47623">
    <property type="entry name" value="OS09G0287300 PROTEIN"/>
    <property type="match status" value="1"/>
</dbReference>
<evidence type="ECO:0000313" key="2">
    <source>
        <dbReference type="Proteomes" id="UP000516105"/>
    </source>
</evidence>
<dbReference type="Proteomes" id="UP000516105">
    <property type="component" value="Chromosome"/>
</dbReference>
<accession>A0ABX6TAT3</accession>
<dbReference type="RefSeq" id="WP_187708786.1">
    <property type="nucleotide sequence ID" value="NZ_CP060782.1"/>
</dbReference>
<name>A0ABX6TAT3_9SPHN</name>
<gene>
    <name evidence="1" type="ORF">H9L14_00435</name>
</gene>
<sequence>MKTLYLLRHAKSDWGDSSLKDFDRPLNDRGWKAAKAIGHEMRERELVPDLVLLSPAVRTKETLARAEEGFGGKLNAVEDRAIYLAETETLVELVRRAPADAARLLIVGHNPGMHELVLVLSNGPNELREEVAHKFPTGAMAEITFDVEDWPDVASGTGRLRSFVKPRDL</sequence>
<dbReference type="CDD" id="cd07067">
    <property type="entry name" value="HP_PGM_like"/>
    <property type="match status" value="1"/>
</dbReference>
<reference evidence="1 2" key="1">
    <citation type="submission" date="2020-08" db="EMBL/GenBank/DDBJ databases">
        <title>Genome sequence of Sphingomonas sediminicola KACC 15039T.</title>
        <authorList>
            <person name="Hyun D.-W."/>
            <person name="Bae J.-W."/>
        </authorList>
    </citation>
    <scope>NUCLEOTIDE SEQUENCE [LARGE SCALE GENOMIC DNA]</scope>
    <source>
        <strain evidence="1 2">KACC 15039</strain>
    </source>
</reference>
<organism evidence="1 2">
    <name type="scientific">Sphingomonas sediminicola</name>
    <dbReference type="NCBI Taxonomy" id="386874"/>
    <lineage>
        <taxon>Bacteria</taxon>
        <taxon>Pseudomonadati</taxon>
        <taxon>Pseudomonadota</taxon>
        <taxon>Alphaproteobacteria</taxon>
        <taxon>Sphingomonadales</taxon>
        <taxon>Sphingomonadaceae</taxon>
        <taxon>Sphingomonas</taxon>
    </lineage>
</organism>
<keyword evidence="2" id="KW-1185">Reference proteome</keyword>
<protein>
    <submittedName>
        <fullName evidence="1">Histidine phosphatase family protein</fullName>
    </submittedName>
</protein>
<dbReference type="InterPro" id="IPR013078">
    <property type="entry name" value="His_Pase_superF_clade-1"/>
</dbReference>
<dbReference type="Pfam" id="PF00300">
    <property type="entry name" value="His_Phos_1"/>
    <property type="match status" value="1"/>
</dbReference>
<dbReference type="PANTHER" id="PTHR47623:SF1">
    <property type="entry name" value="OS09G0287300 PROTEIN"/>
    <property type="match status" value="1"/>
</dbReference>
<dbReference type="EMBL" id="CP060782">
    <property type="protein sequence ID" value="QNP45833.1"/>
    <property type="molecule type" value="Genomic_DNA"/>
</dbReference>
<proteinExistence type="predicted"/>
<dbReference type="InterPro" id="IPR029033">
    <property type="entry name" value="His_PPase_superfam"/>
</dbReference>
<dbReference type="SUPFAM" id="SSF53254">
    <property type="entry name" value="Phosphoglycerate mutase-like"/>
    <property type="match status" value="1"/>
</dbReference>
<dbReference type="Gene3D" id="3.40.50.1240">
    <property type="entry name" value="Phosphoglycerate mutase-like"/>
    <property type="match status" value="1"/>
</dbReference>